<proteinExistence type="predicted"/>
<keyword evidence="2" id="KW-1185">Reference proteome</keyword>
<name>A0ABN7UGE1_GIGMA</name>
<sequence length="72" mass="8511">MNIVLSKRIISKKLENNYKRNEALKSDKENDKQYVKWFAIPMFRELDESSDREALGTHDTKKKKILQVALNT</sequence>
<evidence type="ECO:0000313" key="2">
    <source>
        <dbReference type="Proteomes" id="UP000789901"/>
    </source>
</evidence>
<protein>
    <submittedName>
        <fullName evidence="1">29995_t:CDS:1</fullName>
    </submittedName>
</protein>
<comment type="caution">
    <text evidence="1">The sequence shown here is derived from an EMBL/GenBank/DDBJ whole genome shotgun (WGS) entry which is preliminary data.</text>
</comment>
<gene>
    <name evidence="1" type="ORF">GMARGA_LOCUS5492</name>
</gene>
<dbReference type="Proteomes" id="UP000789901">
    <property type="component" value="Unassembled WGS sequence"/>
</dbReference>
<reference evidence="1 2" key="1">
    <citation type="submission" date="2021-06" db="EMBL/GenBank/DDBJ databases">
        <authorList>
            <person name="Kallberg Y."/>
            <person name="Tangrot J."/>
            <person name="Rosling A."/>
        </authorList>
    </citation>
    <scope>NUCLEOTIDE SEQUENCE [LARGE SCALE GENOMIC DNA]</scope>
    <source>
        <strain evidence="1 2">120-4 pot B 10/14</strain>
    </source>
</reference>
<organism evidence="1 2">
    <name type="scientific">Gigaspora margarita</name>
    <dbReference type="NCBI Taxonomy" id="4874"/>
    <lineage>
        <taxon>Eukaryota</taxon>
        <taxon>Fungi</taxon>
        <taxon>Fungi incertae sedis</taxon>
        <taxon>Mucoromycota</taxon>
        <taxon>Glomeromycotina</taxon>
        <taxon>Glomeromycetes</taxon>
        <taxon>Diversisporales</taxon>
        <taxon>Gigasporaceae</taxon>
        <taxon>Gigaspora</taxon>
    </lineage>
</organism>
<dbReference type="EMBL" id="CAJVQB010002341">
    <property type="protein sequence ID" value="CAG8571145.1"/>
    <property type="molecule type" value="Genomic_DNA"/>
</dbReference>
<evidence type="ECO:0000313" key="1">
    <source>
        <dbReference type="EMBL" id="CAG8571145.1"/>
    </source>
</evidence>
<accession>A0ABN7UGE1</accession>